<feature type="compositionally biased region" description="Acidic residues" evidence="11">
    <location>
        <begin position="320"/>
        <end position="331"/>
    </location>
</feature>
<dbReference type="AlphaFoldDB" id="A0A1Y2DUH3"/>
<dbReference type="InterPro" id="IPR019786">
    <property type="entry name" value="Zinc_finger_PHD-type_CS"/>
</dbReference>
<proteinExistence type="inferred from homology"/>
<evidence type="ECO:0000256" key="8">
    <source>
        <dbReference type="ARBA" id="ARBA00023125"/>
    </source>
</evidence>
<protein>
    <recommendedName>
        <fullName evidence="3">Origin recognition complex subunit 4</fullName>
    </recommendedName>
</protein>
<dbReference type="SMART" id="SM00382">
    <property type="entry name" value="AAA"/>
    <property type="match status" value="1"/>
</dbReference>
<evidence type="ECO:0000313" key="14">
    <source>
        <dbReference type="Proteomes" id="UP000193689"/>
    </source>
</evidence>
<dbReference type="GO" id="GO:0003688">
    <property type="term" value="F:DNA replication origin binding"/>
    <property type="evidence" value="ECO:0007669"/>
    <property type="project" value="TreeGrafter"/>
</dbReference>
<dbReference type="Gene3D" id="3.40.50.300">
    <property type="entry name" value="P-loop containing nucleotide triphosphate hydrolases"/>
    <property type="match status" value="1"/>
</dbReference>
<accession>A0A1Y2DUH3</accession>
<dbReference type="Gene3D" id="3.30.40.10">
    <property type="entry name" value="Zinc/RING finger domain, C3HC4 (zinc finger)"/>
    <property type="match status" value="1"/>
</dbReference>
<name>A0A1Y2DUH3_9PEZI</name>
<evidence type="ECO:0000256" key="3">
    <source>
        <dbReference type="ARBA" id="ARBA00019083"/>
    </source>
</evidence>
<dbReference type="InterPro" id="IPR011011">
    <property type="entry name" value="Znf_FYVE_PHD"/>
</dbReference>
<dbReference type="PROSITE" id="PS01359">
    <property type="entry name" value="ZF_PHD_1"/>
    <property type="match status" value="1"/>
</dbReference>
<dbReference type="InterPro" id="IPR027417">
    <property type="entry name" value="P-loop_NTPase"/>
</dbReference>
<feature type="region of interest" description="Disordered" evidence="11">
    <location>
        <begin position="291"/>
        <end position="331"/>
    </location>
</feature>
<gene>
    <name evidence="13" type="ORF">BCR38DRAFT_515754</name>
</gene>
<evidence type="ECO:0000256" key="6">
    <source>
        <dbReference type="ARBA" id="ARBA00022771"/>
    </source>
</evidence>
<comment type="similarity">
    <text evidence="2">Belongs to the ORC4 family.</text>
</comment>
<keyword evidence="5" id="KW-0479">Metal-binding</keyword>
<dbReference type="InterPro" id="IPR016527">
    <property type="entry name" value="ORC4"/>
</dbReference>
<dbReference type="Pfam" id="PF13191">
    <property type="entry name" value="AAA_16"/>
    <property type="match status" value="1"/>
</dbReference>
<dbReference type="InterPro" id="IPR001965">
    <property type="entry name" value="Znf_PHD"/>
</dbReference>
<evidence type="ECO:0000256" key="1">
    <source>
        <dbReference type="ARBA" id="ARBA00004123"/>
    </source>
</evidence>
<dbReference type="Pfam" id="PF14629">
    <property type="entry name" value="ORC4_C"/>
    <property type="match status" value="1"/>
</dbReference>
<reference evidence="13 14" key="1">
    <citation type="submission" date="2016-07" db="EMBL/GenBank/DDBJ databases">
        <title>Pervasive Adenine N6-methylation of Active Genes in Fungi.</title>
        <authorList>
            <consortium name="DOE Joint Genome Institute"/>
            <person name="Mondo S.J."/>
            <person name="Dannebaum R.O."/>
            <person name="Kuo R.C."/>
            <person name="Labutti K."/>
            <person name="Haridas S."/>
            <person name="Kuo A."/>
            <person name="Salamov A."/>
            <person name="Ahrendt S.R."/>
            <person name="Lipzen A."/>
            <person name="Sullivan W."/>
            <person name="Andreopoulos W.B."/>
            <person name="Clum A."/>
            <person name="Lindquist E."/>
            <person name="Daum C."/>
            <person name="Ramamoorthy G.K."/>
            <person name="Gryganskyi A."/>
            <person name="Culley D."/>
            <person name="Magnuson J.K."/>
            <person name="James T.Y."/>
            <person name="O'Malley M.A."/>
            <person name="Stajich J.E."/>
            <person name="Spatafora J.W."/>
            <person name="Visel A."/>
            <person name="Grigoriev I.V."/>
        </authorList>
    </citation>
    <scope>NUCLEOTIDE SEQUENCE [LARGE SCALE GENOMIC DNA]</scope>
    <source>
        <strain evidence="13 14">CBS 129021</strain>
    </source>
</reference>
<evidence type="ECO:0000256" key="2">
    <source>
        <dbReference type="ARBA" id="ARBA00005334"/>
    </source>
</evidence>
<evidence type="ECO:0000256" key="10">
    <source>
        <dbReference type="PROSITE-ProRule" id="PRU00146"/>
    </source>
</evidence>
<dbReference type="SMART" id="SM00249">
    <property type="entry name" value="PHD"/>
    <property type="match status" value="1"/>
</dbReference>
<dbReference type="GO" id="GO:0008270">
    <property type="term" value="F:zinc ion binding"/>
    <property type="evidence" value="ECO:0007669"/>
    <property type="project" value="UniProtKB-KW"/>
</dbReference>
<comment type="caution">
    <text evidence="13">The sequence shown here is derived from an EMBL/GenBank/DDBJ whole genome shotgun (WGS) entry which is preliminary data.</text>
</comment>
<keyword evidence="4" id="KW-0235">DNA replication</keyword>
<evidence type="ECO:0000256" key="7">
    <source>
        <dbReference type="ARBA" id="ARBA00022833"/>
    </source>
</evidence>
<evidence type="ECO:0000256" key="5">
    <source>
        <dbReference type="ARBA" id="ARBA00022723"/>
    </source>
</evidence>
<evidence type="ECO:0000259" key="12">
    <source>
        <dbReference type="PROSITE" id="PS50016"/>
    </source>
</evidence>
<dbReference type="STRING" id="1141098.A0A1Y2DUH3"/>
<feature type="region of interest" description="Disordered" evidence="11">
    <location>
        <begin position="1"/>
        <end position="47"/>
    </location>
</feature>
<dbReference type="GO" id="GO:0005664">
    <property type="term" value="C:nuclear origin of replication recognition complex"/>
    <property type="evidence" value="ECO:0007669"/>
    <property type="project" value="TreeGrafter"/>
</dbReference>
<organism evidence="13 14">
    <name type="scientific">Pseudomassariella vexata</name>
    <dbReference type="NCBI Taxonomy" id="1141098"/>
    <lineage>
        <taxon>Eukaryota</taxon>
        <taxon>Fungi</taxon>
        <taxon>Dikarya</taxon>
        <taxon>Ascomycota</taxon>
        <taxon>Pezizomycotina</taxon>
        <taxon>Sordariomycetes</taxon>
        <taxon>Xylariomycetidae</taxon>
        <taxon>Amphisphaeriales</taxon>
        <taxon>Pseudomassariaceae</taxon>
        <taxon>Pseudomassariella</taxon>
    </lineage>
</organism>
<keyword evidence="7" id="KW-0862">Zinc</keyword>
<evidence type="ECO:0000313" key="13">
    <source>
        <dbReference type="EMBL" id="ORY62887.1"/>
    </source>
</evidence>
<dbReference type="PANTHER" id="PTHR12087">
    <property type="entry name" value="ORIGIN RECOGNITION COMPLEX SUBUNIT 4"/>
    <property type="match status" value="1"/>
</dbReference>
<dbReference type="InParanoid" id="A0A1Y2DUH3"/>
<evidence type="ECO:0000256" key="9">
    <source>
        <dbReference type="ARBA" id="ARBA00023242"/>
    </source>
</evidence>
<keyword evidence="6 10" id="KW-0863">Zinc-finger</keyword>
<dbReference type="CDD" id="cd15492">
    <property type="entry name" value="PHD_BRPF_JADE_like"/>
    <property type="match status" value="1"/>
</dbReference>
<comment type="subcellular location">
    <subcellularLocation>
        <location evidence="1">Nucleus</location>
    </subcellularLocation>
</comment>
<feature type="domain" description="PHD-type" evidence="12">
    <location>
        <begin position="331"/>
        <end position="381"/>
    </location>
</feature>
<dbReference type="OrthoDB" id="343623at2759"/>
<dbReference type="SUPFAM" id="SSF57903">
    <property type="entry name" value="FYVE/PHD zinc finger"/>
    <property type="match status" value="1"/>
</dbReference>
<feature type="compositionally biased region" description="Polar residues" evidence="11">
    <location>
        <begin position="141"/>
        <end position="179"/>
    </location>
</feature>
<evidence type="ECO:0000256" key="11">
    <source>
        <dbReference type="SAM" id="MobiDB-lite"/>
    </source>
</evidence>
<dbReference type="RefSeq" id="XP_040714544.1">
    <property type="nucleotide sequence ID" value="XM_040865084.1"/>
</dbReference>
<dbReference type="GeneID" id="63781296"/>
<dbReference type="EMBL" id="MCFJ01000008">
    <property type="protein sequence ID" value="ORY62887.1"/>
    <property type="molecule type" value="Genomic_DNA"/>
</dbReference>
<sequence>MAPEPPITRRKRTRPQPDDEVILSPAPASSAKKRRLNDAHASSPSTPKAFSALASAIGGAGGVLGVGRRVSTNKLNGRFKHGCEALESSDGESAQDLQIKSNRPAVKWGKFGLKNPYVRDATKSVYDVPDSGDELEDPTHANDSANGSANPQYTLPSTGQRANGPSKTANASPKCSASSRAVRGAKKHDEYEFSHEESERYPPQQGADIGTTDDIEEEEAGGKGSTTRGSLRGFTGRRQEIAQKQPPTPKGILTPRRKRLGRPPKSVAFDSEDNRKTPEVFFADLPSKSKIASQAKSKPNVAAPVGKGKASAADDKEQDKEEEEEEESEDDEVCVICSKPDSKGGNKIIFCDHCEKAFHQKCYKVPVIPKGDWFCRGCLQEDALHNEQQAIFPGLQTGSQEVSTSKELPDIPNFERHLHTMQRVLIDRCSGSRRIKLTGQTEAYEKTFQLVEQTILAGEGNSMMIIGARGCGKTTLVETIVSDLAADNKEAFHVVRLNGFIHTDDKLALKEIWRQLGKEMAVEDDLVNKVRPTLSRSQPPETNAMKTNNYADTLATLLALLSHPSEITGTEEGLTSESVVFVIDEFDLFATHARQTLLYNLFDIAQARKAPIAVLGLTTRIDVVESLEKRVKSRFSHRYVHLCLPKSLPAYWDICKQGLSIDEEDIESEGFDTTLAGVEEFLQYWNENIEKLQKTPSFQDHLEYHFYTTKSVPMFLTTWVLPLSALSATSPVLQVSSSSVLSVSLDAPDSKLHLLAALSDLDLALLIAAARLDIVAHTDTVNFAMAYDEYSSQMGKQRLQSASSGMLALGAGGRVWGRGVAAMSWERLVALGLLVPAGIGGRSNAIHGGLEGKMWKLDVTLEEIPAAVELPAFLGKWCSQI</sequence>
<keyword evidence="14" id="KW-1185">Reference proteome</keyword>
<dbReference type="Pfam" id="PF00628">
    <property type="entry name" value="PHD"/>
    <property type="match status" value="1"/>
</dbReference>
<dbReference type="PANTHER" id="PTHR12087:SF0">
    <property type="entry name" value="ORIGIN RECOGNITION COMPLEX SUBUNIT 4"/>
    <property type="match status" value="1"/>
</dbReference>
<keyword evidence="8" id="KW-0238">DNA-binding</keyword>
<dbReference type="InterPro" id="IPR019787">
    <property type="entry name" value="Znf_PHD-finger"/>
</dbReference>
<feature type="compositionally biased region" description="Basic and acidic residues" evidence="11">
    <location>
        <begin position="187"/>
        <end position="200"/>
    </location>
</feature>
<dbReference type="GO" id="GO:0006270">
    <property type="term" value="P:DNA replication initiation"/>
    <property type="evidence" value="ECO:0007669"/>
    <property type="project" value="TreeGrafter"/>
</dbReference>
<feature type="region of interest" description="Disordered" evidence="11">
    <location>
        <begin position="119"/>
        <end position="273"/>
    </location>
</feature>
<dbReference type="InterPro" id="IPR041664">
    <property type="entry name" value="AAA_16"/>
</dbReference>
<dbReference type="FunFam" id="3.40.50.300:FF:001597">
    <property type="entry name" value="Origin recognition complex subunit Orc4"/>
    <property type="match status" value="1"/>
</dbReference>
<dbReference type="InterPro" id="IPR013083">
    <property type="entry name" value="Znf_RING/FYVE/PHD"/>
</dbReference>
<keyword evidence="9" id="KW-0539">Nucleus</keyword>
<dbReference type="PROSITE" id="PS50016">
    <property type="entry name" value="ZF_PHD_2"/>
    <property type="match status" value="1"/>
</dbReference>
<dbReference type="SUPFAM" id="SSF52540">
    <property type="entry name" value="P-loop containing nucleoside triphosphate hydrolases"/>
    <property type="match status" value="1"/>
</dbReference>
<dbReference type="InterPro" id="IPR003593">
    <property type="entry name" value="AAA+_ATPase"/>
</dbReference>
<evidence type="ECO:0000256" key="4">
    <source>
        <dbReference type="ARBA" id="ARBA00022705"/>
    </source>
</evidence>
<dbReference type="InterPro" id="IPR032705">
    <property type="entry name" value="ORC4_C"/>
</dbReference>
<dbReference type="Proteomes" id="UP000193689">
    <property type="component" value="Unassembled WGS sequence"/>
</dbReference>